<proteinExistence type="inferred from homology"/>
<evidence type="ECO:0000256" key="5">
    <source>
        <dbReference type="ARBA" id="ARBA00022989"/>
    </source>
</evidence>
<dbReference type="PANTHER" id="PTHR30151">
    <property type="entry name" value="ALKANE SULFONATE ABC TRANSPORTER-RELATED, MEMBRANE SUBUNIT"/>
    <property type="match status" value="1"/>
</dbReference>
<dbReference type="KEGG" id="maer:DAI18_09185"/>
<dbReference type="GO" id="GO:0005886">
    <property type="term" value="C:plasma membrane"/>
    <property type="evidence" value="ECO:0007669"/>
    <property type="project" value="UniProtKB-SubCell"/>
</dbReference>
<evidence type="ECO:0000256" key="3">
    <source>
        <dbReference type="ARBA" id="ARBA00022475"/>
    </source>
</evidence>
<organism evidence="9 10">
    <name type="scientific">Microvirgula aerodenitrificans</name>
    <dbReference type="NCBI Taxonomy" id="57480"/>
    <lineage>
        <taxon>Bacteria</taxon>
        <taxon>Pseudomonadati</taxon>
        <taxon>Pseudomonadota</taxon>
        <taxon>Betaproteobacteria</taxon>
        <taxon>Neisseriales</taxon>
        <taxon>Aquaspirillaceae</taxon>
        <taxon>Microvirgula</taxon>
    </lineage>
</organism>
<comment type="similarity">
    <text evidence="7">Belongs to the binding-protein-dependent transport system permease family.</text>
</comment>
<dbReference type="AlphaFoldDB" id="A0A2S0PA58"/>
<dbReference type="InterPro" id="IPR000515">
    <property type="entry name" value="MetI-like"/>
</dbReference>
<gene>
    <name evidence="9" type="ORF">DAI18_09185</name>
</gene>
<feature type="transmembrane region" description="Helical" evidence="7">
    <location>
        <begin position="225"/>
        <end position="243"/>
    </location>
</feature>
<dbReference type="Gene3D" id="1.10.3720.10">
    <property type="entry name" value="MetI-like"/>
    <property type="match status" value="1"/>
</dbReference>
<protein>
    <submittedName>
        <fullName evidence="9">ABC transporter permease</fullName>
    </submittedName>
</protein>
<sequence length="260" mass="27903">MSAPRPAVSRRTSRIWALAGGALLLLLWQLAAIRLGPLLMATPLQTLAALWRLLHSDDFHAQAGASLLRIAAGVGLGAGAGFALGLLAGLSPRLRGLLEPLRWLLMAVPPVVVVVLAMLWFGLGSAMVVFIATLMVAPGMYVNTVRGMQMLDPALVEMAAVYRLRPWQRLWHLYVPHLAAPLTAALLIATCGGVRVVVMAEVLGADSGAGFALANARSTFDSGELYAWALLLLLLVAVLEFSVQQPLQRRLTRWQEANHA</sequence>
<evidence type="ECO:0000313" key="9">
    <source>
        <dbReference type="EMBL" id="AVY94193.1"/>
    </source>
</evidence>
<dbReference type="RefSeq" id="WP_107889252.1">
    <property type="nucleotide sequence ID" value="NZ_CP028519.1"/>
</dbReference>
<dbReference type="OrthoDB" id="8138334at2"/>
<feature type="transmembrane region" description="Helical" evidence="7">
    <location>
        <begin position="103"/>
        <end position="121"/>
    </location>
</feature>
<evidence type="ECO:0000256" key="6">
    <source>
        <dbReference type="ARBA" id="ARBA00023136"/>
    </source>
</evidence>
<accession>A0A2S0PA58</accession>
<comment type="subcellular location">
    <subcellularLocation>
        <location evidence="1 7">Cell membrane</location>
        <topology evidence="1 7">Multi-pass membrane protein</topology>
    </subcellularLocation>
</comment>
<dbReference type="Pfam" id="PF00528">
    <property type="entry name" value="BPD_transp_1"/>
    <property type="match status" value="1"/>
</dbReference>
<dbReference type="SUPFAM" id="SSF161098">
    <property type="entry name" value="MetI-like"/>
    <property type="match status" value="1"/>
</dbReference>
<feature type="transmembrane region" description="Helical" evidence="7">
    <location>
        <begin position="70"/>
        <end position="91"/>
    </location>
</feature>
<keyword evidence="2 7" id="KW-0813">Transport</keyword>
<evidence type="ECO:0000256" key="1">
    <source>
        <dbReference type="ARBA" id="ARBA00004651"/>
    </source>
</evidence>
<evidence type="ECO:0000256" key="4">
    <source>
        <dbReference type="ARBA" id="ARBA00022692"/>
    </source>
</evidence>
<name>A0A2S0PA58_9NEIS</name>
<evidence type="ECO:0000256" key="7">
    <source>
        <dbReference type="RuleBase" id="RU363032"/>
    </source>
</evidence>
<evidence type="ECO:0000256" key="2">
    <source>
        <dbReference type="ARBA" id="ARBA00022448"/>
    </source>
</evidence>
<dbReference type="GO" id="GO:0055085">
    <property type="term" value="P:transmembrane transport"/>
    <property type="evidence" value="ECO:0007669"/>
    <property type="project" value="InterPro"/>
</dbReference>
<feature type="domain" description="ABC transmembrane type-1" evidence="8">
    <location>
        <begin position="63"/>
        <end position="243"/>
    </location>
</feature>
<feature type="transmembrane region" description="Helical" evidence="7">
    <location>
        <begin position="127"/>
        <end position="145"/>
    </location>
</feature>
<dbReference type="STRING" id="1122240.GCA_000620105_02560"/>
<dbReference type="PANTHER" id="PTHR30151:SF0">
    <property type="entry name" value="ABC TRANSPORTER PERMEASE PROTEIN MJ0413-RELATED"/>
    <property type="match status" value="1"/>
</dbReference>
<keyword evidence="6 7" id="KW-0472">Membrane</keyword>
<evidence type="ECO:0000259" key="8">
    <source>
        <dbReference type="PROSITE" id="PS50928"/>
    </source>
</evidence>
<keyword evidence="4 7" id="KW-0812">Transmembrane</keyword>
<dbReference type="EMBL" id="CP028519">
    <property type="protein sequence ID" value="AVY94193.1"/>
    <property type="molecule type" value="Genomic_DNA"/>
</dbReference>
<feature type="transmembrane region" description="Helical" evidence="7">
    <location>
        <begin position="173"/>
        <end position="198"/>
    </location>
</feature>
<keyword evidence="5 7" id="KW-1133">Transmembrane helix</keyword>
<reference evidence="9 10" key="1">
    <citation type="submission" date="2018-04" db="EMBL/GenBank/DDBJ databases">
        <title>Denitrifier Microvirgula.</title>
        <authorList>
            <person name="Anderson E."/>
            <person name="Jang J."/>
            <person name="Ishii S."/>
        </authorList>
    </citation>
    <scope>NUCLEOTIDE SEQUENCE [LARGE SCALE GENOMIC DNA]</scope>
    <source>
        <strain evidence="9 10">BE2.4</strain>
    </source>
</reference>
<dbReference type="Proteomes" id="UP000244173">
    <property type="component" value="Chromosome"/>
</dbReference>
<keyword evidence="10" id="KW-1185">Reference proteome</keyword>
<dbReference type="PROSITE" id="PS50928">
    <property type="entry name" value="ABC_TM1"/>
    <property type="match status" value="1"/>
</dbReference>
<dbReference type="InterPro" id="IPR035906">
    <property type="entry name" value="MetI-like_sf"/>
</dbReference>
<keyword evidence="3" id="KW-1003">Cell membrane</keyword>
<evidence type="ECO:0000313" key="10">
    <source>
        <dbReference type="Proteomes" id="UP000244173"/>
    </source>
</evidence>